<gene>
    <name evidence="2" type="ORF">CFOL_v3_25921</name>
</gene>
<name>A0A1Q3CQE0_CEPFO</name>
<evidence type="ECO:0000313" key="2">
    <source>
        <dbReference type="EMBL" id="GAV82470.1"/>
    </source>
</evidence>
<accession>A0A1Q3CQE0</accession>
<evidence type="ECO:0000259" key="1">
    <source>
        <dbReference type="Pfam" id="PF13966"/>
    </source>
</evidence>
<proteinExistence type="predicted"/>
<dbReference type="Pfam" id="PF13966">
    <property type="entry name" value="zf-RVT"/>
    <property type="match status" value="1"/>
</dbReference>
<protein>
    <submittedName>
        <fullName evidence="2">Zf-RVT domain-containing protein</fullName>
    </submittedName>
</protein>
<reference evidence="3" key="1">
    <citation type="submission" date="2016-04" db="EMBL/GenBank/DDBJ databases">
        <title>Cephalotus genome sequencing.</title>
        <authorList>
            <person name="Fukushima K."/>
            <person name="Hasebe M."/>
            <person name="Fang X."/>
        </authorList>
    </citation>
    <scope>NUCLEOTIDE SEQUENCE [LARGE SCALE GENOMIC DNA]</scope>
    <source>
        <strain evidence="3">cv. St1</strain>
    </source>
</reference>
<sequence>MTSLGFGYGNYVVPTGSKFFIWVTCHNKLITNVHRMHKQLPNNPFCSRCSLNIEDSLHDFRNCAFARQVWDVFDAGTLVSNFYCLDFFHWLHFNMTASHVVVNNKAWSLVLLCTIWAMWKARNDMAFRGVKASHYQILHNANYANTQLAFPLPAPSVVKVLARTLGASSQE</sequence>
<comment type="caution">
    <text evidence="2">The sequence shown here is derived from an EMBL/GenBank/DDBJ whole genome shotgun (WGS) entry which is preliminary data.</text>
</comment>
<organism evidence="2 3">
    <name type="scientific">Cephalotus follicularis</name>
    <name type="common">Albany pitcher plant</name>
    <dbReference type="NCBI Taxonomy" id="3775"/>
    <lineage>
        <taxon>Eukaryota</taxon>
        <taxon>Viridiplantae</taxon>
        <taxon>Streptophyta</taxon>
        <taxon>Embryophyta</taxon>
        <taxon>Tracheophyta</taxon>
        <taxon>Spermatophyta</taxon>
        <taxon>Magnoliopsida</taxon>
        <taxon>eudicotyledons</taxon>
        <taxon>Gunneridae</taxon>
        <taxon>Pentapetalae</taxon>
        <taxon>rosids</taxon>
        <taxon>fabids</taxon>
        <taxon>Oxalidales</taxon>
        <taxon>Cephalotaceae</taxon>
        <taxon>Cephalotus</taxon>
    </lineage>
</organism>
<dbReference type="InParanoid" id="A0A1Q3CQE0"/>
<dbReference type="OrthoDB" id="1684493at2759"/>
<dbReference type="InterPro" id="IPR026960">
    <property type="entry name" value="RVT-Znf"/>
</dbReference>
<feature type="domain" description="Reverse transcriptase zinc-binding" evidence="1">
    <location>
        <begin position="13"/>
        <end position="70"/>
    </location>
</feature>
<dbReference type="AlphaFoldDB" id="A0A1Q3CQE0"/>
<dbReference type="Proteomes" id="UP000187406">
    <property type="component" value="Unassembled WGS sequence"/>
</dbReference>
<evidence type="ECO:0000313" key="3">
    <source>
        <dbReference type="Proteomes" id="UP000187406"/>
    </source>
</evidence>
<keyword evidence="3" id="KW-1185">Reference proteome</keyword>
<dbReference type="EMBL" id="BDDD01002644">
    <property type="protein sequence ID" value="GAV82470.1"/>
    <property type="molecule type" value="Genomic_DNA"/>
</dbReference>